<gene>
    <name evidence="1" type="ORF">MNBD_ALPHA05-554</name>
</gene>
<dbReference type="AlphaFoldDB" id="A0A3B0SQK7"/>
<feature type="non-terminal residue" evidence="1">
    <location>
        <position position="1"/>
    </location>
</feature>
<dbReference type="InterPro" id="IPR027417">
    <property type="entry name" value="P-loop_NTPase"/>
</dbReference>
<dbReference type="SUPFAM" id="SSF52540">
    <property type="entry name" value="P-loop containing nucleoside triphosphate hydrolases"/>
    <property type="match status" value="1"/>
</dbReference>
<accession>A0A3B0SQK7</accession>
<protein>
    <submittedName>
        <fullName evidence="1">FIG041266: ATP-dependent nuclease subunit B</fullName>
    </submittedName>
</protein>
<proteinExistence type="predicted"/>
<evidence type="ECO:0000313" key="1">
    <source>
        <dbReference type="EMBL" id="VAW03297.1"/>
    </source>
</evidence>
<organism evidence="1">
    <name type="scientific">hydrothermal vent metagenome</name>
    <dbReference type="NCBI Taxonomy" id="652676"/>
    <lineage>
        <taxon>unclassified sequences</taxon>
        <taxon>metagenomes</taxon>
        <taxon>ecological metagenomes</taxon>
    </lineage>
</organism>
<name>A0A3B0SQK7_9ZZZZ</name>
<reference evidence="1" key="1">
    <citation type="submission" date="2018-06" db="EMBL/GenBank/DDBJ databases">
        <authorList>
            <person name="Zhirakovskaya E."/>
        </authorList>
    </citation>
    <scope>NUCLEOTIDE SEQUENCE</scope>
</reference>
<sequence length="418" mass="45281">TDELDLPPAISAIERRLTLAQMVAAKDRAFDGQEHWAGALSAADELGRLLDSFYTEEVSPDALETLVPEELAAHWRASLAFLTIITEIWPAYLTERGLMDPADRRVKLIDRQTAHWRAAPPRHPVIIAGTTGSAPAVARMMKQVALLPMGAVVLPGLDLTSDQRFWDSIDAPHPQAGLKQLLDELGADRQSVAPWPQTAAAKAAAAITARREVFSVALRPAATSDSWRDWAAAIKADRPALDAALSKVMLVEAADEEREADAAALKIRESLETPGKTVFLVTPDRDLSRRVAMKLRRWNISVDDSAGVPFANSPCGTYLRLVAQWLMEPSDAVALMAMARHSLFGGGLEGAARARAVNAMDRALRGLRPTGADGLARKINADKRNGPAAAPLLDELLDGLKHWPPSDAPFAERLMAHL</sequence>
<feature type="non-terminal residue" evidence="1">
    <location>
        <position position="418"/>
    </location>
</feature>
<dbReference type="EMBL" id="UOEH01000389">
    <property type="protein sequence ID" value="VAW03297.1"/>
    <property type="molecule type" value="Genomic_DNA"/>
</dbReference>